<dbReference type="Gene3D" id="2.60.120.10">
    <property type="entry name" value="Jelly Rolls"/>
    <property type="match status" value="1"/>
</dbReference>
<feature type="non-terminal residue" evidence="2">
    <location>
        <position position="1"/>
    </location>
</feature>
<evidence type="ECO:0000313" key="3">
    <source>
        <dbReference type="Proteomes" id="UP001597419"/>
    </source>
</evidence>
<dbReference type="RefSeq" id="WP_378273151.1">
    <property type="nucleotide sequence ID" value="NZ_JBHUKU010000028.1"/>
</dbReference>
<dbReference type="PANTHER" id="PTHR31189:SF2">
    <property type="entry name" value="RMLC-LIKE CUPINS SUPERFAMILY PROTEIN"/>
    <property type="match status" value="1"/>
</dbReference>
<dbReference type="Pfam" id="PF00190">
    <property type="entry name" value="Cupin_1"/>
    <property type="match status" value="1"/>
</dbReference>
<comment type="caution">
    <text evidence="2">The sequence shown here is derived from an EMBL/GenBank/DDBJ whole genome shotgun (WGS) entry which is preliminary data.</text>
</comment>
<evidence type="ECO:0000259" key="1">
    <source>
        <dbReference type="SMART" id="SM00835"/>
    </source>
</evidence>
<keyword evidence="3" id="KW-1185">Reference proteome</keyword>
<dbReference type="SUPFAM" id="SSF51182">
    <property type="entry name" value="RmlC-like cupins"/>
    <property type="match status" value="1"/>
</dbReference>
<evidence type="ECO:0000313" key="2">
    <source>
        <dbReference type="EMBL" id="MFD2465001.1"/>
    </source>
</evidence>
<protein>
    <submittedName>
        <fullName evidence="2">Cupin domain-containing protein</fullName>
    </submittedName>
</protein>
<dbReference type="PROSITE" id="PS00725">
    <property type="entry name" value="GERMIN"/>
    <property type="match status" value="1"/>
</dbReference>
<accession>A0ABW5GW04</accession>
<dbReference type="CDD" id="cd20306">
    <property type="entry name" value="cupin_OxDC-like"/>
    <property type="match status" value="1"/>
</dbReference>
<dbReference type="InterPro" id="IPR050253">
    <property type="entry name" value="Seed_Storage-Functional"/>
</dbReference>
<reference evidence="3" key="1">
    <citation type="journal article" date="2019" name="Int. J. Syst. Evol. Microbiol.">
        <title>The Global Catalogue of Microorganisms (GCM) 10K type strain sequencing project: providing services to taxonomists for standard genome sequencing and annotation.</title>
        <authorList>
            <consortium name="The Broad Institute Genomics Platform"/>
            <consortium name="The Broad Institute Genome Sequencing Center for Infectious Disease"/>
            <person name="Wu L."/>
            <person name="Ma J."/>
        </authorList>
    </citation>
    <scope>NUCLEOTIDE SEQUENCE [LARGE SCALE GENOMIC DNA]</scope>
    <source>
        <strain evidence="3">CGMCC 4.7643</strain>
    </source>
</reference>
<dbReference type="InterPro" id="IPR011051">
    <property type="entry name" value="RmlC_Cupin_sf"/>
</dbReference>
<dbReference type="InterPro" id="IPR014710">
    <property type="entry name" value="RmlC-like_jellyroll"/>
</dbReference>
<dbReference type="SMART" id="SM00835">
    <property type="entry name" value="Cupin_1"/>
    <property type="match status" value="1"/>
</dbReference>
<dbReference type="PANTHER" id="PTHR31189">
    <property type="entry name" value="OS03G0336100 PROTEIN-RELATED"/>
    <property type="match status" value="1"/>
</dbReference>
<dbReference type="InterPro" id="IPR006045">
    <property type="entry name" value="Cupin_1"/>
</dbReference>
<proteinExistence type="predicted"/>
<feature type="domain" description="Cupin type-1" evidence="1">
    <location>
        <begin position="30"/>
        <end position="182"/>
    </location>
</feature>
<dbReference type="EMBL" id="JBHUKU010000028">
    <property type="protein sequence ID" value="MFD2465001.1"/>
    <property type="molecule type" value="Genomic_DNA"/>
</dbReference>
<name>A0ABW5GW04_9PSEU</name>
<dbReference type="Proteomes" id="UP001597419">
    <property type="component" value="Unassembled WGS sequence"/>
</dbReference>
<organism evidence="2 3">
    <name type="scientific">Amycolatopsis samaneae</name>
    <dbReference type="NCBI Taxonomy" id="664691"/>
    <lineage>
        <taxon>Bacteria</taxon>
        <taxon>Bacillati</taxon>
        <taxon>Actinomycetota</taxon>
        <taxon>Actinomycetes</taxon>
        <taxon>Pseudonocardiales</taxon>
        <taxon>Pseudonocardiaceae</taxon>
        <taxon>Amycolatopsis</taxon>
    </lineage>
</organism>
<sequence length="197" mass="20774">LAATGGVARASTPASGAVPPAGGGASPFLFSLNKSAPTVFNGGTLRGADKDTFPVLTEDQKGSVFLIHLDVGGIREPHWHPTAWELNYVISGTAKWTILGTHGDKHYHNSEFVAHQGDLVFAPQGFFHYFENGSKTQGLDVLAVFNTSVGEPADDIGIVGALNSLPRDVLAATFGVPESAFQGVPKKIEPIVITKRK</sequence>
<gene>
    <name evidence="2" type="ORF">ACFSYJ_40730</name>
</gene>
<dbReference type="InterPro" id="IPR019780">
    <property type="entry name" value="Germin_Mn-BS"/>
</dbReference>